<keyword evidence="6 8" id="KW-1133">Transmembrane helix</keyword>
<protein>
    <submittedName>
        <fullName evidence="10">VPLPA-CTERM-specific exosortase XrtD</fullName>
        <ecNumber evidence="10">3.4.22.-</ecNumber>
    </submittedName>
</protein>
<dbReference type="EMBL" id="JAUYVI010000006">
    <property type="protein sequence ID" value="MDQ7250225.1"/>
    <property type="molecule type" value="Genomic_DNA"/>
</dbReference>
<evidence type="ECO:0000256" key="7">
    <source>
        <dbReference type="ARBA" id="ARBA00023136"/>
    </source>
</evidence>
<comment type="subcellular location">
    <subcellularLocation>
        <location evidence="1">Cell membrane</location>
        <topology evidence="1">Multi-pass membrane protein</topology>
    </subcellularLocation>
</comment>
<dbReference type="Pfam" id="PF09721">
    <property type="entry name" value="Exosortase_EpsH"/>
    <property type="match status" value="1"/>
</dbReference>
<feature type="transmembrane region" description="Helical" evidence="8">
    <location>
        <begin position="99"/>
        <end position="119"/>
    </location>
</feature>
<dbReference type="NCBIfam" id="TIGR02602">
    <property type="entry name" value="8TM_EpsH"/>
    <property type="match status" value="1"/>
</dbReference>
<evidence type="ECO:0000256" key="2">
    <source>
        <dbReference type="ARBA" id="ARBA00022475"/>
    </source>
</evidence>
<evidence type="ECO:0000256" key="8">
    <source>
        <dbReference type="SAM" id="Phobius"/>
    </source>
</evidence>
<evidence type="ECO:0000256" key="3">
    <source>
        <dbReference type="ARBA" id="ARBA00022670"/>
    </source>
</evidence>
<feature type="transmembrane region" description="Helical" evidence="8">
    <location>
        <begin position="218"/>
        <end position="241"/>
    </location>
</feature>
<feature type="transmembrane region" description="Helical" evidence="8">
    <location>
        <begin position="192"/>
        <end position="211"/>
    </location>
</feature>
<proteinExistence type="predicted"/>
<dbReference type="EC" id="3.4.22.-" evidence="10"/>
<keyword evidence="4 8" id="KW-0812">Transmembrane</keyword>
<organism evidence="10 11">
    <name type="scientific">Dongia sedimenti</name>
    <dbReference type="NCBI Taxonomy" id="3064282"/>
    <lineage>
        <taxon>Bacteria</taxon>
        <taxon>Pseudomonadati</taxon>
        <taxon>Pseudomonadota</taxon>
        <taxon>Alphaproteobacteria</taxon>
        <taxon>Rhodospirillales</taxon>
        <taxon>Dongiaceae</taxon>
        <taxon>Dongia</taxon>
    </lineage>
</organism>
<keyword evidence="3" id="KW-0645">Protease</keyword>
<dbReference type="Pfam" id="PF11984">
    <property type="entry name" value="DUF3485"/>
    <property type="match status" value="1"/>
</dbReference>
<evidence type="ECO:0000256" key="4">
    <source>
        <dbReference type="ARBA" id="ARBA00022692"/>
    </source>
</evidence>
<dbReference type="GO" id="GO:0016787">
    <property type="term" value="F:hydrolase activity"/>
    <property type="evidence" value="ECO:0007669"/>
    <property type="project" value="UniProtKB-KW"/>
</dbReference>
<feature type="transmembrane region" description="Helical" evidence="8">
    <location>
        <begin position="12"/>
        <end position="32"/>
    </location>
</feature>
<dbReference type="InterPro" id="IPR026491">
    <property type="entry name" value="ExosortD_VPLPA"/>
</dbReference>
<dbReference type="Proteomes" id="UP001230156">
    <property type="component" value="Unassembled WGS sequence"/>
</dbReference>
<sequence length="521" mass="56617">MPSIGPGLQLAPVVRYGILPAIALLLGGYIFWTPLKVIVGIWTTSEEYNYGPLIPVLAAAMLARDLRRSTAGEGPGWIGFSLLLIGLVFGVFGKVAAFVYLAEIGIFFFLVGLFASVAGDARARSVWPGLLYLGFGIPLARLLQANLSAHLQLISSQIGAGTIRIFGIPVFLDGNIIDLGAIQLEVAAACSGLRYLFPLASFGFLCAYLYRGPAWQRVLILFSTVPITILLNSLRIGVTGILVDRFGIEAAQGFFHDFEGWLIFCGCVAILFLEIKILCLFGGDRALLRRLDFSWPPSAPKQPGRGTASKSAIAALLVVVATAAVFPMLKLPDATAPARAEFSHFPRNIDRWSGTDLAVDAVALDSLKPTDYLSVNFVDLAQKQAVALWVAYYSTQEIGEAIHSPRICIPAGGWRISEIRPVTVTLADEAGALTVNRAIIQKGNEKALVYYWFQGRGRIEANEFVVKLHLMGDAMLRQRTDGALVRLVTPILETEQVAASEQRLQSFLAELRPQLTPYLPD</sequence>
<evidence type="ECO:0000256" key="5">
    <source>
        <dbReference type="ARBA" id="ARBA00022801"/>
    </source>
</evidence>
<dbReference type="InterPro" id="IPR019127">
    <property type="entry name" value="Exosortase"/>
</dbReference>
<dbReference type="RefSeq" id="WP_379959204.1">
    <property type="nucleotide sequence ID" value="NZ_JAUYVI010000006.1"/>
</dbReference>
<evidence type="ECO:0000256" key="1">
    <source>
        <dbReference type="ARBA" id="ARBA00004651"/>
    </source>
</evidence>
<feature type="domain" description="Methanolan biosynthesis EpsI" evidence="9">
    <location>
        <begin position="315"/>
        <end position="518"/>
    </location>
</feature>
<dbReference type="NCBIfam" id="TIGR04178">
    <property type="entry name" value="exo_archaeo"/>
    <property type="match status" value="1"/>
</dbReference>
<dbReference type="InterPro" id="IPR026392">
    <property type="entry name" value="Exo/Archaeosortase_dom"/>
</dbReference>
<keyword evidence="7 8" id="KW-0472">Membrane</keyword>
<dbReference type="NCBIfam" id="TIGR02914">
    <property type="entry name" value="EpsI_fam"/>
    <property type="match status" value="1"/>
</dbReference>
<evidence type="ECO:0000256" key="6">
    <source>
        <dbReference type="ARBA" id="ARBA00022989"/>
    </source>
</evidence>
<feature type="transmembrane region" description="Helical" evidence="8">
    <location>
        <begin position="125"/>
        <end position="143"/>
    </location>
</feature>
<evidence type="ECO:0000259" key="9">
    <source>
        <dbReference type="Pfam" id="PF11984"/>
    </source>
</evidence>
<keyword evidence="2" id="KW-1003">Cell membrane</keyword>
<feature type="transmembrane region" description="Helical" evidence="8">
    <location>
        <begin position="261"/>
        <end position="281"/>
    </location>
</feature>
<reference evidence="11" key="1">
    <citation type="submission" date="2023-08" db="EMBL/GenBank/DDBJ databases">
        <title>Rhodospirillaceae gen. nov., a novel taxon isolated from the Yangtze River Yuezi River estuary sludge.</title>
        <authorList>
            <person name="Ruan L."/>
        </authorList>
    </citation>
    <scope>NUCLEOTIDE SEQUENCE [LARGE SCALE GENOMIC DNA]</scope>
    <source>
        <strain evidence="11">R-7</strain>
    </source>
</reference>
<gene>
    <name evidence="10" type="primary">xrtD</name>
    <name evidence="10" type="ORF">Q8A70_21215</name>
</gene>
<evidence type="ECO:0000313" key="10">
    <source>
        <dbReference type="EMBL" id="MDQ7250225.1"/>
    </source>
</evidence>
<dbReference type="InterPro" id="IPR013426">
    <property type="entry name" value="EpsH-like"/>
</dbReference>
<keyword evidence="5 10" id="KW-0378">Hydrolase</keyword>
<feature type="transmembrane region" description="Helical" evidence="8">
    <location>
        <begin position="311"/>
        <end position="329"/>
    </location>
</feature>
<dbReference type="InterPro" id="IPR014263">
    <property type="entry name" value="Methanolan_biosynth_EpsI"/>
</dbReference>
<evidence type="ECO:0000313" key="11">
    <source>
        <dbReference type="Proteomes" id="UP001230156"/>
    </source>
</evidence>
<feature type="transmembrane region" description="Helical" evidence="8">
    <location>
        <begin position="74"/>
        <end position="92"/>
    </location>
</feature>
<comment type="caution">
    <text evidence="10">The sequence shown here is derived from an EMBL/GenBank/DDBJ whole genome shotgun (WGS) entry which is preliminary data.</text>
</comment>
<dbReference type="NCBIfam" id="TIGR04152">
    <property type="entry name" value="exosort_VPLPA"/>
    <property type="match status" value="1"/>
</dbReference>
<accession>A0ABU0YR82</accession>
<name>A0ABU0YR82_9PROT</name>
<keyword evidence="11" id="KW-1185">Reference proteome</keyword>